<gene>
    <name evidence="2" type="ORF">GCM10011399_19050</name>
</gene>
<dbReference type="SMART" id="SM00460">
    <property type="entry name" value="TGc"/>
    <property type="match status" value="1"/>
</dbReference>
<dbReference type="PANTHER" id="PTHR33490:SF12">
    <property type="entry name" value="BLL5557 PROTEIN"/>
    <property type="match status" value="1"/>
</dbReference>
<dbReference type="SUPFAM" id="SSF54001">
    <property type="entry name" value="Cysteine proteinases"/>
    <property type="match status" value="1"/>
</dbReference>
<protein>
    <submittedName>
        <fullName evidence="2">Transglutaminase-like protein</fullName>
    </submittedName>
</protein>
<evidence type="ECO:0000259" key="1">
    <source>
        <dbReference type="SMART" id="SM00460"/>
    </source>
</evidence>
<dbReference type="Gene3D" id="2.60.40.2250">
    <property type="match status" value="1"/>
</dbReference>
<comment type="caution">
    <text evidence="2">The sequence shown here is derived from an EMBL/GenBank/DDBJ whole genome shotgun (WGS) entry which is preliminary data.</text>
</comment>
<accession>A0A917B5L9</accession>
<sequence>MAPRRFELRPLPPEGSALSPELWGQECGVHITTGRGSLEDGWGGHPFHDKIESMKRTVSAHIECDIDAPANLVFSIAVAAGFIAETETVEYEFNGHPLTPVDITDVHGTRLHEFDTGRGHLSLNYWAEVEGTAAAAPVSKNDLITYLRPSRYCESDTLLPTARSEFSGLEGRMLLDSVSSWVGEKLSYVPGSSLPTDGAVRTLLSRQGVCRDYAHLVVALLRALDVPARLVSVYAPGLDPMDFHAVAEAYVNDEWFVVDATALAPRQSLVRIATGRDAADTAFLSNHGGWLALTALEVTATVDALPRDDTRELVQLH</sequence>
<organism evidence="2 3">
    <name type="scientific">Subtercola lobariae</name>
    <dbReference type="NCBI Taxonomy" id="1588641"/>
    <lineage>
        <taxon>Bacteria</taxon>
        <taxon>Bacillati</taxon>
        <taxon>Actinomycetota</taxon>
        <taxon>Actinomycetes</taxon>
        <taxon>Micrococcales</taxon>
        <taxon>Microbacteriaceae</taxon>
        <taxon>Subtercola</taxon>
    </lineage>
</organism>
<dbReference type="Proteomes" id="UP000598775">
    <property type="component" value="Unassembled WGS sequence"/>
</dbReference>
<dbReference type="InterPro" id="IPR038765">
    <property type="entry name" value="Papain-like_cys_pep_sf"/>
</dbReference>
<dbReference type="Pfam" id="PF01841">
    <property type="entry name" value="Transglut_core"/>
    <property type="match status" value="1"/>
</dbReference>
<dbReference type="AlphaFoldDB" id="A0A917B5L9"/>
<dbReference type="Gene3D" id="3.10.620.30">
    <property type="match status" value="1"/>
</dbReference>
<evidence type="ECO:0000313" key="2">
    <source>
        <dbReference type="EMBL" id="GGF25768.1"/>
    </source>
</evidence>
<feature type="domain" description="Transglutaminase-like" evidence="1">
    <location>
        <begin position="202"/>
        <end position="262"/>
    </location>
</feature>
<dbReference type="PANTHER" id="PTHR33490">
    <property type="entry name" value="BLR5614 PROTEIN-RELATED"/>
    <property type="match status" value="1"/>
</dbReference>
<proteinExistence type="predicted"/>
<dbReference type="InterPro" id="IPR002931">
    <property type="entry name" value="Transglutaminase-like"/>
</dbReference>
<evidence type="ECO:0000313" key="3">
    <source>
        <dbReference type="Proteomes" id="UP000598775"/>
    </source>
</evidence>
<keyword evidence="3" id="KW-1185">Reference proteome</keyword>
<dbReference type="EMBL" id="BMGP01000003">
    <property type="protein sequence ID" value="GGF25768.1"/>
    <property type="molecule type" value="Genomic_DNA"/>
</dbReference>
<reference evidence="2 3" key="1">
    <citation type="journal article" date="2014" name="Int. J. Syst. Evol. Microbiol.">
        <title>Complete genome sequence of Corynebacterium casei LMG S-19264T (=DSM 44701T), isolated from a smear-ripened cheese.</title>
        <authorList>
            <consortium name="US DOE Joint Genome Institute (JGI-PGF)"/>
            <person name="Walter F."/>
            <person name="Albersmeier A."/>
            <person name="Kalinowski J."/>
            <person name="Ruckert C."/>
        </authorList>
    </citation>
    <scope>NUCLEOTIDE SEQUENCE [LARGE SCALE GENOMIC DNA]</scope>
    <source>
        <strain evidence="2 3">CGMCC 1.12976</strain>
    </source>
</reference>
<name>A0A917B5L9_9MICO</name>